<dbReference type="Pfam" id="PF13242">
    <property type="entry name" value="Hydrolase_like"/>
    <property type="match status" value="1"/>
</dbReference>
<dbReference type="SUPFAM" id="SSF56784">
    <property type="entry name" value="HAD-like"/>
    <property type="match status" value="1"/>
</dbReference>
<dbReference type="Pfam" id="PF13344">
    <property type="entry name" value="Hydrolase_6"/>
    <property type="match status" value="1"/>
</dbReference>
<dbReference type="AlphaFoldDB" id="A0A2S0MNQ7"/>
<keyword evidence="1" id="KW-0378">Hydrolase</keyword>
<gene>
    <name evidence="1" type="ORF">C6Y53_06890</name>
</gene>
<dbReference type="InterPro" id="IPR006357">
    <property type="entry name" value="HAD-SF_hydro_IIA"/>
</dbReference>
<evidence type="ECO:0000313" key="2">
    <source>
        <dbReference type="Proteomes" id="UP000237655"/>
    </source>
</evidence>
<proteinExistence type="predicted"/>
<dbReference type="InterPro" id="IPR023214">
    <property type="entry name" value="HAD_sf"/>
</dbReference>
<dbReference type="PANTHER" id="PTHR19288">
    <property type="entry name" value="4-NITROPHENYLPHOSPHATASE-RELATED"/>
    <property type="match status" value="1"/>
</dbReference>
<accession>A0A2S0MNQ7</accession>
<keyword evidence="2" id="KW-1185">Reference proteome</keyword>
<reference evidence="2" key="1">
    <citation type="submission" date="2018-03" db="EMBL/GenBank/DDBJ databases">
        <title>Genomic analysis of the strain SH-1 isolated from shrimp intestine.</title>
        <authorList>
            <person name="Kim Y.-S."/>
            <person name="Kim S.-E."/>
            <person name="Kim K.-H."/>
        </authorList>
    </citation>
    <scope>NUCLEOTIDE SEQUENCE [LARGE SCALE GENOMIC DNA]</scope>
    <source>
        <strain evidence="2">SH-1</strain>
    </source>
</reference>
<sequence>MGFGQGPGCNHLIPLTFQGAFAAYEAVRHRLPPEGPGKAARRVADLDAIAERFDLFLLDAFGVLNIGETAIPGVPERVARLQAAGKRVMVLTNAASYPLHRLLAKYRGLGYAFDPQDVVSSRAALLAAMEADDGRCWGVMAPDLSDATDLSALTTIQLGDDPADYDRAEGFLLLGSGTWTGARQALLEASLTRNPRPVRVGNPDIVAPRETGLSVEPGHFAHWLADRTGVVPEFFGKPFGNIYDLAFARLGGELDRSRTVMVGDTLHTDVLGAQTAGVTSALVAGYGFFAGRRVDRAIATSGICPDFILDRP</sequence>
<name>A0A2S0MNQ7_9RHOB</name>
<evidence type="ECO:0000313" key="1">
    <source>
        <dbReference type="EMBL" id="AVO37467.1"/>
    </source>
</evidence>
<organism evidence="1 2">
    <name type="scientific">Pukyongiella litopenaei</name>
    <dbReference type="NCBI Taxonomy" id="2605946"/>
    <lineage>
        <taxon>Bacteria</taxon>
        <taxon>Pseudomonadati</taxon>
        <taxon>Pseudomonadota</taxon>
        <taxon>Alphaproteobacteria</taxon>
        <taxon>Rhodobacterales</taxon>
        <taxon>Paracoccaceae</taxon>
        <taxon>Pukyongiella</taxon>
    </lineage>
</organism>
<dbReference type="Gene3D" id="3.40.50.1000">
    <property type="entry name" value="HAD superfamily/HAD-like"/>
    <property type="match status" value="2"/>
</dbReference>
<dbReference type="EMBL" id="CP027665">
    <property type="protein sequence ID" value="AVO37467.1"/>
    <property type="molecule type" value="Genomic_DNA"/>
</dbReference>
<dbReference type="PANTHER" id="PTHR19288:SF90">
    <property type="entry name" value="OS08G0542600 PROTEIN"/>
    <property type="match status" value="1"/>
</dbReference>
<dbReference type="GO" id="GO:0005737">
    <property type="term" value="C:cytoplasm"/>
    <property type="evidence" value="ECO:0007669"/>
    <property type="project" value="TreeGrafter"/>
</dbReference>
<protein>
    <submittedName>
        <fullName evidence="1">HAD hydrolase-like protein</fullName>
    </submittedName>
</protein>
<dbReference type="InterPro" id="IPR036412">
    <property type="entry name" value="HAD-like_sf"/>
</dbReference>
<dbReference type="Proteomes" id="UP000237655">
    <property type="component" value="Chromosome"/>
</dbReference>
<dbReference type="KEGG" id="thas:C6Y53_06890"/>
<dbReference type="GO" id="GO:0016791">
    <property type="term" value="F:phosphatase activity"/>
    <property type="evidence" value="ECO:0007669"/>
    <property type="project" value="TreeGrafter"/>
</dbReference>